<accession>A0AAV3P1T6</accession>
<protein>
    <submittedName>
        <fullName evidence="1">Uncharacterized protein</fullName>
    </submittedName>
</protein>
<dbReference type="Proteomes" id="UP001454036">
    <property type="component" value="Unassembled WGS sequence"/>
</dbReference>
<dbReference type="AlphaFoldDB" id="A0AAV3P1T6"/>
<evidence type="ECO:0000313" key="1">
    <source>
        <dbReference type="EMBL" id="GAA0145554.1"/>
    </source>
</evidence>
<dbReference type="EMBL" id="BAABME010000800">
    <property type="protein sequence ID" value="GAA0145554.1"/>
    <property type="molecule type" value="Genomic_DNA"/>
</dbReference>
<organism evidence="1 2">
    <name type="scientific">Lithospermum erythrorhizon</name>
    <name type="common">Purple gromwell</name>
    <name type="synonym">Lithospermum officinale var. erythrorhizon</name>
    <dbReference type="NCBI Taxonomy" id="34254"/>
    <lineage>
        <taxon>Eukaryota</taxon>
        <taxon>Viridiplantae</taxon>
        <taxon>Streptophyta</taxon>
        <taxon>Embryophyta</taxon>
        <taxon>Tracheophyta</taxon>
        <taxon>Spermatophyta</taxon>
        <taxon>Magnoliopsida</taxon>
        <taxon>eudicotyledons</taxon>
        <taxon>Gunneridae</taxon>
        <taxon>Pentapetalae</taxon>
        <taxon>asterids</taxon>
        <taxon>lamiids</taxon>
        <taxon>Boraginales</taxon>
        <taxon>Boraginaceae</taxon>
        <taxon>Boraginoideae</taxon>
        <taxon>Lithospermeae</taxon>
        <taxon>Lithospermum</taxon>
    </lineage>
</organism>
<proteinExistence type="predicted"/>
<gene>
    <name evidence="1" type="ORF">LIER_05725</name>
</gene>
<comment type="caution">
    <text evidence="1">The sequence shown here is derived from an EMBL/GenBank/DDBJ whole genome shotgun (WGS) entry which is preliminary data.</text>
</comment>
<evidence type="ECO:0000313" key="2">
    <source>
        <dbReference type="Proteomes" id="UP001454036"/>
    </source>
</evidence>
<keyword evidence="2" id="KW-1185">Reference proteome</keyword>
<name>A0AAV3P1T6_LITER</name>
<reference evidence="1 2" key="1">
    <citation type="submission" date="2024-01" db="EMBL/GenBank/DDBJ databases">
        <title>The complete chloroplast genome sequence of Lithospermum erythrorhizon: insights into the phylogenetic relationship among Boraginaceae species and the maternal lineages of purple gromwells.</title>
        <authorList>
            <person name="Okada T."/>
            <person name="Watanabe K."/>
        </authorList>
    </citation>
    <scope>NUCLEOTIDE SEQUENCE [LARGE SCALE GENOMIC DNA]</scope>
</reference>
<sequence>MALAIDAPSRELEMSSTMEGLIIEEEEEDELFEIDLASVDNIPPPYYWEGYFTATNNTLLANCLLPIDYISRAVPSPTKVGDASLSSSLSYMAYETDDSEEFVLLAI</sequence>